<reference evidence="3" key="1">
    <citation type="submission" date="2023-08" db="EMBL/GenBank/DDBJ databases">
        <title>Emergence of clinically-relevant ST2 carbapenem-resistant Acinetobacter baumannii strains in hospital sewages in Zhejiang, East of China.</title>
        <authorList>
            <person name="Kaichao C."/>
            <person name="Zhang R."/>
        </authorList>
    </citation>
    <scope>NUCLEOTIDE SEQUENCE</scope>
    <source>
        <strain evidence="3">M-SY-60</strain>
    </source>
</reference>
<dbReference type="Proteomes" id="UP001243195">
    <property type="component" value="Unassembled WGS sequence"/>
</dbReference>
<dbReference type="RefSeq" id="WP_004865951.1">
    <property type="nucleotide sequence ID" value="NZ_BBLI01000019.1"/>
</dbReference>
<comment type="caution">
    <text evidence="3">The sequence shown here is derived from an EMBL/GenBank/DDBJ whole genome shotgun (WGS) entry which is preliminary data.</text>
</comment>
<evidence type="ECO:0000313" key="3">
    <source>
        <dbReference type="EMBL" id="MDQ9070476.1"/>
    </source>
</evidence>
<dbReference type="InterPro" id="IPR050266">
    <property type="entry name" value="AB_hydrolase_sf"/>
</dbReference>
<evidence type="ECO:0000259" key="2">
    <source>
        <dbReference type="Pfam" id="PF00561"/>
    </source>
</evidence>
<evidence type="ECO:0000256" key="1">
    <source>
        <dbReference type="ARBA" id="ARBA00022801"/>
    </source>
</evidence>
<dbReference type="PANTHER" id="PTHR43798">
    <property type="entry name" value="MONOACYLGLYCEROL LIPASE"/>
    <property type="match status" value="1"/>
</dbReference>
<dbReference type="PANTHER" id="PTHR43798:SF31">
    <property type="entry name" value="AB HYDROLASE SUPERFAMILY PROTEIN YCLE"/>
    <property type="match status" value="1"/>
</dbReference>
<dbReference type="InterPro" id="IPR000073">
    <property type="entry name" value="AB_hydrolase_1"/>
</dbReference>
<dbReference type="GO" id="GO:0016787">
    <property type="term" value="F:hydrolase activity"/>
    <property type="evidence" value="ECO:0007669"/>
    <property type="project" value="UniProtKB-KW"/>
</dbReference>
<dbReference type="EMBL" id="JAVIDA010000003">
    <property type="protein sequence ID" value="MDQ9070476.1"/>
    <property type="molecule type" value="Genomic_DNA"/>
</dbReference>
<gene>
    <name evidence="3" type="ORF">RFH51_03245</name>
</gene>
<dbReference type="InterPro" id="IPR029058">
    <property type="entry name" value="AB_hydrolase_fold"/>
</dbReference>
<dbReference type="GO" id="GO:0016020">
    <property type="term" value="C:membrane"/>
    <property type="evidence" value="ECO:0007669"/>
    <property type="project" value="TreeGrafter"/>
</dbReference>
<dbReference type="Pfam" id="PF00561">
    <property type="entry name" value="Abhydrolase_1"/>
    <property type="match status" value="1"/>
</dbReference>
<organism evidence="3 4">
    <name type="scientific">Acinetobacter gerneri</name>
    <dbReference type="NCBI Taxonomy" id="202952"/>
    <lineage>
        <taxon>Bacteria</taxon>
        <taxon>Pseudomonadati</taxon>
        <taxon>Pseudomonadota</taxon>
        <taxon>Gammaproteobacteria</taxon>
        <taxon>Moraxellales</taxon>
        <taxon>Moraxellaceae</taxon>
        <taxon>Acinetobacter</taxon>
    </lineage>
</organism>
<dbReference type="AlphaFoldDB" id="A0AAW8JFR4"/>
<feature type="domain" description="AB hydrolase-1" evidence="2">
    <location>
        <begin position="22"/>
        <end position="288"/>
    </location>
</feature>
<keyword evidence="1 3" id="KW-0378">Hydrolase</keyword>
<name>A0AAW8JFR4_9GAMM</name>
<dbReference type="GeneID" id="84210240"/>
<protein>
    <submittedName>
        <fullName evidence="3">Alpha/beta hydrolase</fullName>
    </submittedName>
</protein>
<proteinExistence type="predicted"/>
<dbReference type="Gene3D" id="3.40.50.1820">
    <property type="entry name" value="alpha/beta hydrolase"/>
    <property type="match status" value="1"/>
</dbReference>
<sequence length="307" mass="35919">MPRYTMPDGEQLFVREIGQGEPVLVLSGLGMQSWQWIPFLFPNFKKYKFIIPDWRGFGGSRRCKIPENMDAIHSHWNDVESLIDQLELNDFILIGYSMGATTSMHGMQYSNLKDKLKAYLHIDQTPKIATDDTWDYGLFGSKYERFKGLLNKLSTFLHQYSDYNLVEDLPEDSREKLVNLWLDFIRLQGSNKITPILFKLALKQPKLQKHILPIYRLDYLTWYIDNYLNHNEDYRQAISELECATTFFIGKQSSLYPSKGQKKIAKSLKNAETIIFKRSGHTPLLTEPVKFSREIQHFLEKTTLFAI</sequence>
<accession>A0AAW8JFR4</accession>
<dbReference type="SUPFAM" id="SSF53474">
    <property type="entry name" value="alpha/beta-Hydrolases"/>
    <property type="match status" value="1"/>
</dbReference>
<evidence type="ECO:0000313" key="4">
    <source>
        <dbReference type="Proteomes" id="UP001243195"/>
    </source>
</evidence>